<protein>
    <submittedName>
        <fullName evidence="8">Thyrostimulin alpha-2 subunit</fullName>
    </submittedName>
</protein>
<dbReference type="InterPro" id="IPR004133">
    <property type="entry name" value="DAN_dom"/>
</dbReference>
<dbReference type="GO" id="GO:0005615">
    <property type="term" value="C:extracellular space"/>
    <property type="evidence" value="ECO:0007669"/>
    <property type="project" value="TreeGrafter"/>
</dbReference>
<dbReference type="InterPro" id="IPR052680">
    <property type="entry name" value="Glyco_Hormone_Alpha"/>
</dbReference>
<dbReference type="Proteomes" id="UP000694867">
    <property type="component" value="Unplaced"/>
</dbReference>
<dbReference type="KEGG" id="goe:100907183"/>
<keyword evidence="4" id="KW-1015">Disulfide bond</keyword>
<keyword evidence="7" id="KW-1185">Reference proteome</keyword>
<evidence type="ECO:0000256" key="2">
    <source>
        <dbReference type="ARBA" id="ARBA00022525"/>
    </source>
</evidence>
<evidence type="ECO:0000256" key="5">
    <source>
        <dbReference type="SAM" id="SignalP"/>
    </source>
</evidence>
<gene>
    <name evidence="8" type="primary">LOC100907183</name>
</gene>
<evidence type="ECO:0000313" key="7">
    <source>
        <dbReference type="Proteomes" id="UP000694867"/>
    </source>
</evidence>
<keyword evidence="3 5" id="KW-0732">Signal</keyword>
<dbReference type="RefSeq" id="XP_003746316.1">
    <property type="nucleotide sequence ID" value="XM_003746268.1"/>
</dbReference>
<keyword evidence="2" id="KW-0964">Secreted</keyword>
<sequence>MFMLWLRTLLTCAVIAVLSIDNAEGSAMVPWWRPSGNSCIRVGHKRVVEIPNCVRFEIATNACRGYCISYATPSPENTRKMNRNQSITSYAQCCSIVETEEVKVNVRCLDGIRQLVFKSAKRCECGDHCKKY</sequence>
<organism evidence="7 8">
    <name type="scientific">Galendromus occidentalis</name>
    <name type="common">western predatory mite</name>
    <dbReference type="NCBI Taxonomy" id="34638"/>
    <lineage>
        <taxon>Eukaryota</taxon>
        <taxon>Metazoa</taxon>
        <taxon>Ecdysozoa</taxon>
        <taxon>Arthropoda</taxon>
        <taxon>Chelicerata</taxon>
        <taxon>Arachnida</taxon>
        <taxon>Acari</taxon>
        <taxon>Parasitiformes</taxon>
        <taxon>Mesostigmata</taxon>
        <taxon>Gamasina</taxon>
        <taxon>Phytoseioidea</taxon>
        <taxon>Phytoseiidae</taxon>
        <taxon>Typhlodrominae</taxon>
        <taxon>Galendromus</taxon>
    </lineage>
</organism>
<name>A0AAJ6QWP0_9ACAR</name>
<feature type="chain" id="PRO_5042572285" evidence="5">
    <location>
        <begin position="26"/>
        <end position="132"/>
    </location>
</feature>
<dbReference type="Pfam" id="PF03045">
    <property type="entry name" value="DAN"/>
    <property type="match status" value="1"/>
</dbReference>
<feature type="domain" description="DAN" evidence="6">
    <location>
        <begin position="37"/>
        <end position="126"/>
    </location>
</feature>
<evidence type="ECO:0000259" key="6">
    <source>
        <dbReference type="Pfam" id="PF03045"/>
    </source>
</evidence>
<comment type="subcellular location">
    <subcellularLocation>
        <location evidence="1">Secreted</location>
    </subcellularLocation>
</comment>
<dbReference type="Gene3D" id="2.10.90.10">
    <property type="entry name" value="Cystine-knot cytokines"/>
    <property type="match status" value="1"/>
</dbReference>
<dbReference type="CTD" id="5740142"/>
<evidence type="ECO:0000256" key="1">
    <source>
        <dbReference type="ARBA" id="ARBA00004613"/>
    </source>
</evidence>
<proteinExistence type="predicted"/>
<feature type="signal peptide" evidence="5">
    <location>
        <begin position="1"/>
        <end position="25"/>
    </location>
</feature>
<dbReference type="GO" id="GO:0007166">
    <property type="term" value="P:cell surface receptor signaling pathway"/>
    <property type="evidence" value="ECO:0007669"/>
    <property type="project" value="TreeGrafter"/>
</dbReference>
<dbReference type="GO" id="GO:0051427">
    <property type="term" value="F:hormone receptor binding"/>
    <property type="evidence" value="ECO:0007669"/>
    <property type="project" value="TreeGrafter"/>
</dbReference>
<accession>A0AAJ6QWP0</accession>
<dbReference type="SUPFAM" id="SSF57501">
    <property type="entry name" value="Cystine-knot cytokines"/>
    <property type="match status" value="1"/>
</dbReference>
<dbReference type="GeneID" id="100907183"/>
<evidence type="ECO:0000256" key="3">
    <source>
        <dbReference type="ARBA" id="ARBA00022729"/>
    </source>
</evidence>
<dbReference type="InterPro" id="IPR029034">
    <property type="entry name" value="Cystine-knot_cytokine"/>
</dbReference>
<evidence type="ECO:0000313" key="8">
    <source>
        <dbReference type="RefSeq" id="XP_003746316.1"/>
    </source>
</evidence>
<dbReference type="PANTHER" id="PTHR31129:SF2">
    <property type="entry name" value="GLYCOPROTEIN HORMONE ALPHA-2"/>
    <property type="match status" value="1"/>
</dbReference>
<dbReference type="FunFam" id="2.10.90.10:FF:000049">
    <property type="entry name" value="Glycoprotein hormone alpha 2"/>
    <property type="match status" value="1"/>
</dbReference>
<evidence type="ECO:0000256" key="4">
    <source>
        <dbReference type="ARBA" id="ARBA00023157"/>
    </source>
</evidence>
<reference evidence="8" key="1">
    <citation type="submission" date="2025-08" db="UniProtKB">
        <authorList>
            <consortium name="RefSeq"/>
        </authorList>
    </citation>
    <scope>IDENTIFICATION</scope>
</reference>
<dbReference type="AlphaFoldDB" id="A0AAJ6QWP0"/>
<dbReference type="PANTHER" id="PTHR31129">
    <property type="entry name" value="GLYCOPROTEIN HORMONE ALPHA-2"/>
    <property type="match status" value="1"/>
</dbReference>